<name>A0A2T7G274_9RHOB</name>
<organism evidence="1 2">
    <name type="scientific">Pelagivirga sediminicola</name>
    <dbReference type="NCBI Taxonomy" id="2170575"/>
    <lineage>
        <taxon>Bacteria</taxon>
        <taxon>Pseudomonadati</taxon>
        <taxon>Pseudomonadota</taxon>
        <taxon>Alphaproteobacteria</taxon>
        <taxon>Rhodobacterales</taxon>
        <taxon>Paracoccaceae</taxon>
        <taxon>Pelagivirga</taxon>
    </lineage>
</organism>
<gene>
    <name evidence="1" type="ORF">DC366_18830</name>
</gene>
<dbReference type="EMBL" id="QCYH01000032">
    <property type="protein sequence ID" value="PVA08518.1"/>
    <property type="molecule type" value="Genomic_DNA"/>
</dbReference>
<comment type="caution">
    <text evidence="1">The sequence shown here is derived from an EMBL/GenBank/DDBJ whole genome shotgun (WGS) entry which is preliminary data.</text>
</comment>
<dbReference type="AlphaFoldDB" id="A0A2T7G274"/>
<evidence type="ECO:0000313" key="1">
    <source>
        <dbReference type="EMBL" id="PVA08518.1"/>
    </source>
</evidence>
<protein>
    <submittedName>
        <fullName evidence="1">Uncharacterized protein</fullName>
    </submittedName>
</protein>
<sequence length="95" mass="10130">MFSVVHRLSCACVTHSRHVDAPISRDLFCRVEGQGQSLAEAAKVLGLGPKDCAYLLAGFRRDIAAELVALLVAAEMPRAAIEDENSDFSGQNGGQ</sequence>
<keyword evidence="2" id="KW-1185">Reference proteome</keyword>
<reference evidence="1 2" key="1">
    <citation type="submission" date="2018-04" db="EMBL/GenBank/DDBJ databases">
        <title>Pelagivirga bohaiensis gen. nov., sp. nov., a bacterium isolated from the Bohai Sea.</title>
        <authorList>
            <person name="Ji X."/>
        </authorList>
    </citation>
    <scope>NUCLEOTIDE SEQUENCE [LARGE SCALE GENOMIC DNA]</scope>
    <source>
        <strain evidence="1 2">BH-SD19</strain>
    </source>
</reference>
<proteinExistence type="predicted"/>
<evidence type="ECO:0000313" key="2">
    <source>
        <dbReference type="Proteomes" id="UP000244446"/>
    </source>
</evidence>
<dbReference type="Proteomes" id="UP000244446">
    <property type="component" value="Unassembled WGS sequence"/>
</dbReference>
<accession>A0A2T7G274</accession>